<sequence>MSRDGAGASGALLVIDMINRLDFPDAGRMAPGAIAAARKIQWLRARFHARDWPVIFANDNFADWRCDFRELVAMVLNIDGPPATIAKLLAPTARDYFVLKPKHSAFLATPLAVLLAKLGVRRLLLTGMALESCVTATAMDANAREFEVAVARDAVAGQPSLRRQALRTLEGSGTARVLGSRGALAWAGAAP</sequence>
<reference evidence="3 4" key="1">
    <citation type="submission" date="2023-04" db="EMBL/GenBank/DDBJ databases">
        <title>Luteimonas sp. M1R5S18.</title>
        <authorList>
            <person name="Sun J.-Q."/>
        </authorList>
    </citation>
    <scope>NUCLEOTIDE SEQUENCE [LARGE SCALE GENOMIC DNA]</scope>
    <source>
        <strain evidence="3 4">M1R5S18</strain>
    </source>
</reference>
<keyword evidence="1 3" id="KW-0378">Hydrolase</keyword>
<dbReference type="GO" id="GO:0016787">
    <property type="term" value="F:hydrolase activity"/>
    <property type="evidence" value="ECO:0007669"/>
    <property type="project" value="UniProtKB-KW"/>
</dbReference>
<organism evidence="3 4">
    <name type="scientific">Luteimonas rhizosphaericola</name>
    <dbReference type="NCBI Taxonomy" id="3042024"/>
    <lineage>
        <taxon>Bacteria</taxon>
        <taxon>Pseudomonadati</taxon>
        <taxon>Pseudomonadota</taxon>
        <taxon>Gammaproteobacteria</taxon>
        <taxon>Lysobacterales</taxon>
        <taxon>Lysobacteraceae</taxon>
        <taxon>Luteimonas</taxon>
    </lineage>
</organism>
<dbReference type="RefSeq" id="WP_280600031.1">
    <property type="nucleotide sequence ID" value="NZ_JARXRN010000020.1"/>
</dbReference>
<proteinExistence type="predicted"/>
<dbReference type="InterPro" id="IPR000868">
    <property type="entry name" value="Isochorismatase-like_dom"/>
</dbReference>
<keyword evidence="4" id="KW-1185">Reference proteome</keyword>
<evidence type="ECO:0000313" key="3">
    <source>
        <dbReference type="EMBL" id="MDH5829704.1"/>
    </source>
</evidence>
<dbReference type="InterPro" id="IPR050272">
    <property type="entry name" value="Isochorismatase-like_hydrls"/>
</dbReference>
<accession>A0ABT6JG98</accession>
<dbReference type="Pfam" id="PF00857">
    <property type="entry name" value="Isochorismatase"/>
    <property type="match status" value="1"/>
</dbReference>
<feature type="domain" description="Isochorismatase-like" evidence="2">
    <location>
        <begin position="11"/>
        <end position="171"/>
    </location>
</feature>
<dbReference type="EMBL" id="JARXRN010000020">
    <property type="protein sequence ID" value="MDH5829704.1"/>
    <property type="molecule type" value="Genomic_DNA"/>
</dbReference>
<comment type="caution">
    <text evidence="3">The sequence shown here is derived from an EMBL/GenBank/DDBJ whole genome shotgun (WGS) entry which is preliminary data.</text>
</comment>
<dbReference type="Gene3D" id="3.40.50.850">
    <property type="entry name" value="Isochorismatase-like"/>
    <property type="match status" value="1"/>
</dbReference>
<protein>
    <submittedName>
        <fullName evidence="3">Cysteine hydrolase</fullName>
        <ecNumber evidence="3">3.-.-.-</ecNumber>
    </submittedName>
</protein>
<dbReference type="CDD" id="cd00431">
    <property type="entry name" value="cysteine_hydrolases"/>
    <property type="match status" value="1"/>
</dbReference>
<evidence type="ECO:0000259" key="2">
    <source>
        <dbReference type="Pfam" id="PF00857"/>
    </source>
</evidence>
<dbReference type="Proteomes" id="UP001156831">
    <property type="component" value="Unassembled WGS sequence"/>
</dbReference>
<name>A0ABT6JG98_9GAMM</name>
<gene>
    <name evidence="3" type="ORF">QFW80_04120</name>
</gene>
<dbReference type="SUPFAM" id="SSF52499">
    <property type="entry name" value="Isochorismatase-like hydrolases"/>
    <property type="match status" value="1"/>
</dbReference>
<dbReference type="InterPro" id="IPR036380">
    <property type="entry name" value="Isochorismatase-like_sf"/>
</dbReference>
<dbReference type="EC" id="3.-.-.-" evidence="3"/>
<dbReference type="PANTHER" id="PTHR43540">
    <property type="entry name" value="PEROXYUREIDOACRYLATE/UREIDOACRYLATE AMIDOHYDROLASE-RELATED"/>
    <property type="match status" value="1"/>
</dbReference>
<dbReference type="PANTHER" id="PTHR43540:SF6">
    <property type="entry name" value="ISOCHORISMATASE-LIKE DOMAIN-CONTAINING PROTEIN"/>
    <property type="match status" value="1"/>
</dbReference>
<evidence type="ECO:0000313" key="4">
    <source>
        <dbReference type="Proteomes" id="UP001156831"/>
    </source>
</evidence>
<evidence type="ECO:0000256" key="1">
    <source>
        <dbReference type="ARBA" id="ARBA00022801"/>
    </source>
</evidence>